<feature type="domain" description="Zn(2)-C6 fungal-type" evidence="7">
    <location>
        <begin position="15"/>
        <end position="47"/>
    </location>
</feature>
<dbReference type="Proteomes" id="UP000185904">
    <property type="component" value="Unassembled WGS sequence"/>
</dbReference>
<dbReference type="CDD" id="cd00067">
    <property type="entry name" value="GAL4"/>
    <property type="match status" value="1"/>
</dbReference>
<protein>
    <recommendedName>
        <fullName evidence="7">Zn(2)-C6 fungal-type domain-containing protein</fullName>
    </recommendedName>
</protein>
<proteinExistence type="predicted"/>
<feature type="compositionally biased region" description="Polar residues" evidence="6">
    <location>
        <begin position="98"/>
        <end position="109"/>
    </location>
</feature>
<keyword evidence="4" id="KW-0804">Transcription</keyword>
<keyword evidence="9" id="KW-1185">Reference proteome</keyword>
<keyword evidence="2" id="KW-0805">Transcription regulation</keyword>
<dbReference type="OrthoDB" id="4161332at2759"/>
<evidence type="ECO:0000256" key="6">
    <source>
        <dbReference type="SAM" id="MobiDB-lite"/>
    </source>
</evidence>
<sequence length="721" mass="80812">MEAPQMRKRKRSAIACTRCHDRKVRCSLAFQGIPCANCAQDGTICKVYGQQHDVAVPMSTPGHQLGHFPPPIDYNNRQDQATLPPRPLYPLVPSPRSIHSTEATFQQASDPIAIPRDRVSAEQSPVHVPSRDGQRGPDTSSEIPVSTQQTPTTASVSISDKPRGPEPPRDNLVPYYAGEGKGLEFVFDICSPNRPVKGSPYIISRNVLNRQLFKPEISPGARPQFSPSVCAQLLRSFFHYVYPVLPVVNAGEFITTYSKDPDGVSCLLLWSVFFAASIFIDAETLKTAGFQSRKRTYDAQLETNKSAVIASVLLLGYWAVDLEDLDGPCYWIGAAIHLCFSIGLHREPRYSRLPRCPFPPSQLALWRRLWWCSYYRDAWLSLITGRPMRVHLDDCDLELPLVPDVLEDLKDLTPELRETFLPPDLDALADLWIKLLRLSIKLEDALVLHYRPRRPPLSLTRLDADHADISHLLDSLPTDIENQSRILMLHMSHFRCYCQTVIIVLHRPYILSTPVHLSPAERSRLQMAATQRSKLAAADSTNTLNRLIAQDMIETSPTMLVTVIVVTMQIHLFELARSDGIIRQHAGHNMNLHLMVLSHLNKTFWSAEMYRNLFAEVLKVLNAGSGHVDQYLGCGVGLLEATGPASTPHARDDQVNAVHSHSHTHAHTVLENCGLGAAGFDEFLASFGPFDNFYYLFDEGRVDYNNNNNDNDNENPDTSLV</sequence>
<evidence type="ECO:0000256" key="3">
    <source>
        <dbReference type="ARBA" id="ARBA00023125"/>
    </source>
</evidence>
<dbReference type="Pfam" id="PF00172">
    <property type="entry name" value="Zn_clus"/>
    <property type="match status" value="1"/>
</dbReference>
<evidence type="ECO:0000313" key="8">
    <source>
        <dbReference type="EMBL" id="OAL36312.1"/>
    </source>
</evidence>
<comment type="caution">
    <text evidence="8">The sequence shown here is derived from an EMBL/GenBank/DDBJ whole genome shotgun (WGS) entry which is preliminary data.</text>
</comment>
<feature type="compositionally biased region" description="Basic and acidic residues" evidence="6">
    <location>
        <begin position="160"/>
        <end position="169"/>
    </location>
</feature>
<dbReference type="PROSITE" id="PS00463">
    <property type="entry name" value="ZN2_CY6_FUNGAL_1"/>
    <property type="match status" value="1"/>
</dbReference>
<dbReference type="GO" id="GO:0006351">
    <property type="term" value="P:DNA-templated transcription"/>
    <property type="evidence" value="ECO:0007669"/>
    <property type="project" value="InterPro"/>
</dbReference>
<dbReference type="SMART" id="SM00066">
    <property type="entry name" value="GAL4"/>
    <property type="match status" value="1"/>
</dbReference>
<dbReference type="AlphaFoldDB" id="A0A178D430"/>
<dbReference type="Gene3D" id="4.10.240.10">
    <property type="entry name" value="Zn(2)-C6 fungal-type DNA-binding domain"/>
    <property type="match status" value="1"/>
</dbReference>
<name>A0A178D430_9EURO</name>
<dbReference type="PANTHER" id="PTHR47425">
    <property type="entry name" value="FARB-RELATED"/>
    <property type="match status" value="1"/>
</dbReference>
<keyword evidence="3" id="KW-0238">DNA-binding</keyword>
<dbReference type="InterPro" id="IPR036864">
    <property type="entry name" value="Zn2-C6_fun-type_DNA-bd_sf"/>
</dbReference>
<evidence type="ECO:0000256" key="2">
    <source>
        <dbReference type="ARBA" id="ARBA00023015"/>
    </source>
</evidence>
<dbReference type="GO" id="GO:0003677">
    <property type="term" value="F:DNA binding"/>
    <property type="evidence" value="ECO:0007669"/>
    <property type="project" value="UniProtKB-KW"/>
</dbReference>
<evidence type="ECO:0000256" key="1">
    <source>
        <dbReference type="ARBA" id="ARBA00022723"/>
    </source>
</evidence>
<reference evidence="8 9" key="1">
    <citation type="submission" date="2016-03" db="EMBL/GenBank/DDBJ databases">
        <title>The draft genome sequence of Fonsecaea nubica causative agent of cutaneous subcutaneous infection in human host.</title>
        <authorList>
            <person name="Costa F."/>
            <person name="Sybren D.H."/>
            <person name="Raittz R.T."/>
            <person name="Weiss V.A."/>
            <person name="Leao A.C."/>
            <person name="Gomes R."/>
            <person name="De Souza E.M."/>
            <person name="Pedrosa F.O."/>
            <person name="Steffens M.B."/>
            <person name="Bombassaro A."/>
            <person name="Tadra-Sfeir M.Z."/>
            <person name="Moreno L.F."/>
            <person name="Najafzadeh M.J."/>
            <person name="Felipe M.S."/>
            <person name="Teixeira M."/>
            <person name="Sun J."/>
            <person name="Xi L."/>
            <person name="Castro M.A."/>
            <person name="Vicente V.A."/>
        </authorList>
    </citation>
    <scope>NUCLEOTIDE SEQUENCE [LARGE SCALE GENOMIC DNA]</scope>
    <source>
        <strain evidence="8 9">CBS 269.64</strain>
    </source>
</reference>
<dbReference type="GO" id="GO:0008270">
    <property type="term" value="F:zinc ion binding"/>
    <property type="evidence" value="ECO:0007669"/>
    <property type="project" value="InterPro"/>
</dbReference>
<keyword evidence="5" id="KW-0539">Nucleus</keyword>
<keyword evidence="1" id="KW-0479">Metal-binding</keyword>
<dbReference type="InterPro" id="IPR052761">
    <property type="entry name" value="Fungal_Detox/Toxin_TFs"/>
</dbReference>
<dbReference type="InterPro" id="IPR001138">
    <property type="entry name" value="Zn2Cys6_DnaBD"/>
</dbReference>
<dbReference type="GeneID" id="34587888"/>
<dbReference type="SMART" id="SM00906">
    <property type="entry name" value="Fungal_trans"/>
    <property type="match status" value="1"/>
</dbReference>
<feature type="region of interest" description="Disordered" evidence="6">
    <location>
        <begin position="67"/>
        <end position="173"/>
    </location>
</feature>
<evidence type="ECO:0000259" key="7">
    <source>
        <dbReference type="PROSITE" id="PS50048"/>
    </source>
</evidence>
<accession>A0A178D430</accession>
<gene>
    <name evidence="8" type="ORF">AYO20_04470</name>
</gene>
<evidence type="ECO:0000313" key="9">
    <source>
        <dbReference type="Proteomes" id="UP000185904"/>
    </source>
</evidence>
<dbReference type="CDD" id="cd12148">
    <property type="entry name" value="fungal_TF_MHR"/>
    <property type="match status" value="1"/>
</dbReference>
<dbReference type="PANTHER" id="PTHR47425:SF3">
    <property type="entry name" value="ZN(II)2CYS6 TRANSCRIPTION FACTOR (EUROFUNG)"/>
    <property type="match status" value="1"/>
</dbReference>
<dbReference type="InterPro" id="IPR007219">
    <property type="entry name" value="XnlR_reg_dom"/>
</dbReference>
<evidence type="ECO:0000256" key="4">
    <source>
        <dbReference type="ARBA" id="ARBA00023163"/>
    </source>
</evidence>
<dbReference type="RefSeq" id="XP_022501324.1">
    <property type="nucleotide sequence ID" value="XM_022642766.1"/>
</dbReference>
<organism evidence="8 9">
    <name type="scientific">Fonsecaea nubica</name>
    <dbReference type="NCBI Taxonomy" id="856822"/>
    <lineage>
        <taxon>Eukaryota</taxon>
        <taxon>Fungi</taxon>
        <taxon>Dikarya</taxon>
        <taxon>Ascomycota</taxon>
        <taxon>Pezizomycotina</taxon>
        <taxon>Eurotiomycetes</taxon>
        <taxon>Chaetothyriomycetidae</taxon>
        <taxon>Chaetothyriales</taxon>
        <taxon>Herpotrichiellaceae</taxon>
        <taxon>Fonsecaea</taxon>
    </lineage>
</organism>
<feature type="compositionally biased region" description="Polar residues" evidence="6">
    <location>
        <begin position="137"/>
        <end position="158"/>
    </location>
</feature>
<dbReference type="Pfam" id="PF04082">
    <property type="entry name" value="Fungal_trans"/>
    <property type="match status" value="1"/>
</dbReference>
<feature type="compositionally biased region" description="Pro residues" evidence="6">
    <location>
        <begin position="84"/>
        <end position="93"/>
    </location>
</feature>
<dbReference type="PROSITE" id="PS50048">
    <property type="entry name" value="ZN2_CY6_FUNGAL_2"/>
    <property type="match status" value="1"/>
</dbReference>
<dbReference type="EMBL" id="LVCJ01000023">
    <property type="protein sequence ID" value="OAL36312.1"/>
    <property type="molecule type" value="Genomic_DNA"/>
</dbReference>
<evidence type="ECO:0000256" key="5">
    <source>
        <dbReference type="ARBA" id="ARBA00023242"/>
    </source>
</evidence>
<dbReference type="GO" id="GO:0000981">
    <property type="term" value="F:DNA-binding transcription factor activity, RNA polymerase II-specific"/>
    <property type="evidence" value="ECO:0007669"/>
    <property type="project" value="InterPro"/>
</dbReference>
<dbReference type="SUPFAM" id="SSF57701">
    <property type="entry name" value="Zn2/Cys6 DNA-binding domain"/>
    <property type="match status" value="1"/>
</dbReference>